<dbReference type="Proteomes" id="UP000515163">
    <property type="component" value="Unplaced"/>
</dbReference>
<protein>
    <submittedName>
        <fullName evidence="6">Neurofibromin-like</fullName>
    </submittedName>
</protein>
<dbReference type="PANTHER" id="PTHR10194:SF142">
    <property type="entry name" value="NEUROFIBROMIN"/>
    <property type="match status" value="1"/>
</dbReference>
<reference evidence="6" key="1">
    <citation type="submission" date="2025-08" db="UniProtKB">
        <authorList>
            <consortium name="RefSeq"/>
        </authorList>
    </citation>
    <scope>IDENTIFICATION</scope>
    <source>
        <tissue evidence="6">Tentacle</tissue>
    </source>
</reference>
<dbReference type="InterPro" id="IPR001936">
    <property type="entry name" value="RasGAP_dom"/>
</dbReference>
<keyword evidence="2" id="KW-0597">Phosphoprotein</keyword>
<dbReference type="PROSITE" id="PS00509">
    <property type="entry name" value="RAS_GTPASE_ACTIV_1"/>
    <property type="match status" value="1"/>
</dbReference>
<dbReference type="Pfam" id="PF13716">
    <property type="entry name" value="CRAL_TRIO_2"/>
    <property type="match status" value="1"/>
</dbReference>
<dbReference type="PANTHER" id="PTHR10194">
    <property type="entry name" value="RAS GTPASE-ACTIVATING PROTEINS"/>
    <property type="match status" value="1"/>
</dbReference>
<proteinExistence type="predicted"/>
<dbReference type="Pfam" id="PF00616">
    <property type="entry name" value="RasGAP"/>
    <property type="match status" value="1"/>
</dbReference>
<keyword evidence="5" id="KW-1185">Reference proteome</keyword>
<dbReference type="Gene3D" id="2.30.29.30">
    <property type="entry name" value="Pleckstrin-homology domain (PH domain)/Phosphotyrosine-binding domain (PTB)"/>
    <property type="match status" value="1"/>
</dbReference>
<keyword evidence="1" id="KW-0343">GTPase activation</keyword>
<dbReference type="FunCoup" id="A0A6P8J6U9">
    <property type="interactions" value="2410"/>
</dbReference>
<dbReference type="InterPro" id="IPR036865">
    <property type="entry name" value="CRAL-TRIO_dom_sf"/>
</dbReference>
<evidence type="ECO:0000259" key="4">
    <source>
        <dbReference type="PROSITE" id="PS50191"/>
    </source>
</evidence>
<feature type="domain" description="Ras-GAP" evidence="3">
    <location>
        <begin position="1166"/>
        <end position="1357"/>
    </location>
</feature>
<dbReference type="SMART" id="SM00323">
    <property type="entry name" value="RasGAP"/>
    <property type="match status" value="1"/>
</dbReference>
<dbReference type="GeneID" id="116307480"/>
<evidence type="ECO:0000256" key="1">
    <source>
        <dbReference type="ARBA" id="ARBA00022468"/>
    </source>
</evidence>
<dbReference type="InterPro" id="IPR016024">
    <property type="entry name" value="ARM-type_fold"/>
</dbReference>
<evidence type="ECO:0000259" key="3">
    <source>
        <dbReference type="PROSITE" id="PS50018"/>
    </source>
</evidence>
<dbReference type="InterPro" id="IPR054071">
    <property type="entry name" value="PH_NF1"/>
</dbReference>
<sequence>MPRETKPDEWVVLVLRRFQQQLPLEGPLPKSGNESREQISDCLVHISDHKFISVVSGLARMIKEPQFLSAMSSNRIQLASESNVIIMKTLVKCFEKNPQQCAALPDEVLLKILLPSICQFVTQASGIPYEAEQKDEAAKILSHISKYHFSVLFNRIAIRLHVLANSEDNSDTGDLELIKHLNVTSSSLKILLQEGIKVFKNLKKPGQLAFVAGLDKAIWNWVENTPEEFAELQRQPSRELSDFAERLFDLVDNFAENSKRKAAVWPLQTMLLILCPTLLQEIATSETVTDSYKVNKKEFLDNLKKALTSTKTLSESAAVSSVKLCKAASYMRPEDNSVLCFLVLTILNELKALLFNLNKPFSLGSGSITSTEDLMVDCFVSSFRNNYRNIQHFEPCLLTTSPVIFNLVSVKSIYLIVTEAALGWWPKADVLYPKSQQIRAIFLHVLNKIRTAEQEAQQSRLSQIYKVKEIHKRGHRESDDMPAGRRDKELLLCLVRLFYADPVFAFHNQDTPGWEIQKSSSQIIMGLVDLVLKKSSCFDIREEAAKTLYRFFQAEIVEMWNPVAPLATFWEISSHVFFAICEILINHGSHSTRLLKYLKDLIRCKNEFLSRHKEHASTGCHIPVCSLAHNKLEEAFLSYLWSSDIEAALLALSCFGHLCEEMDILQSSENLNELHNSGNMNVMTELAAEATRFTAGRAALQKKIMALLRQFDRQTPGNVQAWENTYTRWQRLTYGLTNYGKEDSGSMAVQYLSSVRKRTGSSLTRLATKNIEESLNEWTYMTGFLCSLGVVCLTTHQTIRRYSRALPSAVPSGSTDTQGKDNSNVARFLKDMLSLLVCSNEKHGAKIRKTVNELIGTQLSSTLYPILFEEIKNVLKKFFNAGGQAILQDTNTLFVDQVITIMRHILDNKGKKEGFQPGSIEAMILTLVRYVRNLPLSSQSLQIKTKLCNLVDLVMTRREELLFHQEMKFRNKLVEYLTDWVLHSSDTSEHMPKDLVSLSSELDAAVIRAIASLLANLPLQPEGVEADIVEAKSQLFLKYFTLFMNLMSRCKEQYIDSQGREGQPSLSAAHSIHQSTILAMSNLLNANIDTGLMYAIGLGYHEDLQTRAVFMEVLTKILQQGTEFDNLADTVLMDRFDRLVELVTMAGEKGELPITMALASVVPSQQLDELAKVLVTLFEDRHMLPQLLKNIFSHEVSNAESMQILFRGNSLASKVMTFCFKSHGSNYLHTVLGPLIVDMYKEQTVYEVDPDRIAKKDDLEKNQRNLVKLAQAFVNKITSSANSLPMTLRGVCCVLKKIVHQRFPKNSLAAVGSAIFLRFINPAIISPHLFGIVDEPPTENVRRGLMMLSKILQNLGNHVLYMKEKYMEPFNGFLEANFDKTKRFFENISAEIPTKPSDESTYSFLSDSCVITLHRLLWDNEEKIGTCLATRREYKTFGRRPFEKLSTLLAQVGPPDQQKLASFNKKWQDGSRFEEFMARHAEGSQDDLHIIRSQNVFYQGGKSKAGNPVFYYIARRFRPDQMNDELLIYHVLLLLEPFTGRPWELVADFTHTALENRFKPTTIIKFLTVVPKGTLDNLISFYLYNCSSSLRQYTKYNERLFAPLKGRSSVRVCESLSKIHEYIKDEELKLPGSTTSLEEDLKVCTAFRLSTRSNVQIKVGPMSVQITTLERHKVLGYSTILNDVYYASEVKEAVVEDENTFVLKFVNGGPGILLMSNECEEIVQAVMHVKTRWQLSQPDAATSTSKKIKPKDVPGTLLNMALLNLGSRDPSLRLAAYNLLCAVTKAFNLKVEERLLEGTGLCIPANNTIFIVGISEKLAAREPKLTLEFLEECINGFMKSNTELKHLCLEYMAPWLPNLTRFLKFPSKDAQRIKMNNILEELINITVTERGAMNPSVQANIWGMIGKVTELLDTVLDSFLKASAAGGLGSIRAEVLADTAAALASANVKVVSSKIIGRLHTLVSKTFISPTLRLEQHLMWDDIAILTRYLLMLSFNDCLDVASHIPYLFHLITLLVSTGPPTIRASIHGLLINIIHSLCTCTCIKFSNETQTLLRMRLAELSSPKFYLLFGISKIKAPAVKAFKATHRGQRFYLRESEGEIMSMPAMETVTDVLLEIMETCMRDVPESTWLKKWTELATDFAFQFNPALQPRTIVVLGCISKEADDTMVQRILHVLIVALSNYTDLVLIESAVMCLNRVQAILGKESKFHKAFFWVAIAVLQLSELSLYPCGLALLEQSLLTLDSHGAFETQSMQEALMAVRKEPLLEFHCKQMDHFVGVSFYGNFHFALMGHLVKGVYHPQATTAARAIRILNLMLDITSKHKQCRNKFAVTKENLAYLAALIPVSEDIRSRLKPGNTPETPEPMPLGHASRSKIEITPGSTLSVDSRVSIVITPSQSPLADEAPPEGQAFEWPSECQHMLLDPGIVNDNHTQALLLTTLVILLEHTTGDQEVQYLYQLLAEASLVFPKVFPVV</sequence>
<evidence type="ECO:0000313" key="6">
    <source>
        <dbReference type="RefSeq" id="XP_031573608.1"/>
    </source>
</evidence>
<name>A0A6P8J6U9_ACTTE</name>
<dbReference type="GO" id="GO:0005096">
    <property type="term" value="F:GTPase activator activity"/>
    <property type="evidence" value="ECO:0007669"/>
    <property type="project" value="UniProtKB-KW"/>
</dbReference>
<dbReference type="PROSITE" id="PS50018">
    <property type="entry name" value="RAS_GTPASE_ACTIV_2"/>
    <property type="match status" value="1"/>
</dbReference>
<dbReference type="InterPro" id="IPR001251">
    <property type="entry name" value="CRAL-TRIO_dom"/>
</dbReference>
<dbReference type="Gene3D" id="3.40.525.10">
    <property type="entry name" value="CRAL-TRIO lipid binding domain"/>
    <property type="match status" value="1"/>
</dbReference>
<gene>
    <name evidence="6" type="primary">LOC116307480</name>
</gene>
<organism evidence="5 6">
    <name type="scientific">Actinia tenebrosa</name>
    <name type="common">Australian red waratah sea anemone</name>
    <dbReference type="NCBI Taxonomy" id="6105"/>
    <lineage>
        <taxon>Eukaryota</taxon>
        <taxon>Metazoa</taxon>
        <taxon>Cnidaria</taxon>
        <taxon>Anthozoa</taxon>
        <taxon>Hexacorallia</taxon>
        <taxon>Actiniaria</taxon>
        <taxon>Actiniidae</taxon>
        <taxon>Actinia</taxon>
    </lineage>
</organism>
<dbReference type="KEGG" id="aten:116307480"/>
<dbReference type="InParanoid" id="A0A6P8J6U9"/>
<dbReference type="InterPro" id="IPR039360">
    <property type="entry name" value="Ras_GTPase"/>
</dbReference>
<dbReference type="SUPFAM" id="SSF48371">
    <property type="entry name" value="ARM repeat"/>
    <property type="match status" value="2"/>
</dbReference>
<feature type="domain" description="CRAL-TRIO" evidence="4">
    <location>
        <begin position="1484"/>
        <end position="1642"/>
    </location>
</feature>
<dbReference type="OrthoDB" id="28245at2759"/>
<dbReference type="SUPFAM" id="SSF48350">
    <property type="entry name" value="GTPase activation domain, GAP"/>
    <property type="match status" value="1"/>
</dbReference>
<evidence type="ECO:0000313" key="5">
    <source>
        <dbReference type="Proteomes" id="UP000515163"/>
    </source>
</evidence>
<dbReference type="InterPro" id="IPR011993">
    <property type="entry name" value="PH-like_dom_sf"/>
</dbReference>
<dbReference type="InterPro" id="IPR008936">
    <property type="entry name" value="Rho_GTPase_activation_prot"/>
</dbReference>
<evidence type="ECO:0000256" key="2">
    <source>
        <dbReference type="ARBA" id="ARBA00022553"/>
    </source>
</evidence>
<dbReference type="InterPro" id="IPR023152">
    <property type="entry name" value="RasGAP_CS"/>
</dbReference>
<dbReference type="Gene3D" id="1.10.506.10">
    <property type="entry name" value="GTPase Activation - p120gap, domain 1"/>
    <property type="match status" value="1"/>
</dbReference>
<dbReference type="PROSITE" id="PS50191">
    <property type="entry name" value="CRAL_TRIO"/>
    <property type="match status" value="1"/>
</dbReference>
<dbReference type="Pfam" id="PF21877">
    <property type="entry name" value="PH_NF1"/>
    <property type="match status" value="1"/>
</dbReference>
<accession>A0A6P8J6U9</accession>
<dbReference type="RefSeq" id="XP_031573608.1">
    <property type="nucleotide sequence ID" value="XM_031717748.1"/>
</dbReference>